<evidence type="ECO:0000256" key="1">
    <source>
        <dbReference type="ARBA" id="ARBA00022679"/>
    </source>
</evidence>
<dbReference type="Gene3D" id="3.40.47.10">
    <property type="match status" value="2"/>
</dbReference>
<reference evidence="5" key="1">
    <citation type="submission" date="2016-06" db="EMBL/GenBank/DDBJ databases">
        <authorList>
            <person name="Varghese N."/>
        </authorList>
    </citation>
    <scope>NUCLEOTIDE SEQUENCE [LARGE SCALE GENOMIC DNA]</scope>
    <source>
        <strain evidence="5">DSM 45555</strain>
    </source>
</reference>
<dbReference type="InterPro" id="IPR016039">
    <property type="entry name" value="Thiolase-like"/>
</dbReference>
<evidence type="ECO:0000313" key="4">
    <source>
        <dbReference type="EMBL" id="SCE84162.1"/>
    </source>
</evidence>
<feature type="domain" description="Beta-ketoacyl-[acyl-carrier-protein] synthase III C-terminal" evidence="3">
    <location>
        <begin position="220"/>
        <end position="311"/>
    </location>
</feature>
<dbReference type="PANTHER" id="PTHR34069:SF2">
    <property type="entry name" value="BETA-KETOACYL-[ACYL-CARRIER-PROTEIN] SYNTHASE III"/>
    <property type="match status" value="1"/>
</dbReference>
<dbReference type="PANTHER" id="PTHR34069">
    <property type="entry name" value="3-OXOACYL-[ACYL-CARRIER-PROTEIN] SYNTHASE 3"/>
    <property type="match status" value="1"/>
</dbReference>
<protein>
    <submittedName>
        <fullName evidence="4">3-oxoacyl-[acyl-carrier-protein] synthase-3</fullName>
    </submittedName>
</protein>
<name>A0A1C4VJI2_9ACTN</name>
<gene>
    <name evidence="4" type="ORF">GA0070215_103214</name>
</gene>
<dbReference type="AlphaFoldDB" id="A0A1C4VJI2"/>
<dbReference type="GO" id="GO:0016746">
    <property type="term" value="F:acyltransferase activity"/>
    <property type="evidence" value="ECO:0007669"/>
    <property type="project" value="UniProtKB-KW"/>
</dbReference>
<keyword evidence="2" id="KW-0012">Acyltransferase</keyword>
<keyword evidence="5" id="KW-1185">Reference proteome</keyword>
<dbReference type="Proteomes" id="UP000198551">
    <property type="component" value="Unassembled WGS sequence"/>
</dbReference>
<evidence type="ECO:0000256" key="2">
    <source>
        <dbReference type="ARBA" id="ARBA00023315"/>
    </source>
</evidence>
<evidence type="ECO:0000259" key="3">
    <source>
        <dbReference type="Pfam" id="PF08541"/>
    </source>
</evidence>
<evidence type="ECO:0000313" key="5">
    <source>
        <dbReference type="Proteomes" id="UP000198551"/>
    </source>
</evidence>
<dbReference type="RefSeq" id="WP_091042587.1">
    <property type="nucleotide sequence ID" value="NZ_FMCV01000003.1"/>
</dbReference>
<sequence>MTAIDAVSVFLPQRRVPVESLAAPLGLSDMQVRLFRRFHGLTEVRRDPALSLTDLLLRAAAGLTALPALRRRVRFVVYGRAFPVVTPYPVNPLHEVCRTLGLGHALAFTLTQQSCASALAAIDVAGRLLAAEPDTPDGPPLALVLTGEKAFTRDAQFIPETSVFSEGSSACLLSAGGGRDRLLAYACHQRGEFDVAGGESPARFQRVYRPALAEVIGRALDRAGTTLSELRLVLPHNVNLMTWKRLCRLIGLPLERVLLDNVTGTGHVFCADAFVNYRTARERGLLRPGDRYLVAAVGAGDGATFAAMVFEH</sequence>
<dbReference type="EMBL" id="FMCV01000003">
    <property type="protein sequence ID" value="SCE84162.1"/>
    <property type="molecule type" value="Genomic_DNA"/>
</dbReference>
<keyword evidence="1" id="KW-0808">Transferase</keyword>
<accession>A0A1C4VJI2</accession>
<dbReference type="Pfam" id="PF08541">
    <property type="entry name" value="ACP_syn_III_C"/>
    <property type="match status" value="1"/>
</dbReference>
<dbReference type="SUPFAM" id="SSF53901">
    <property type="entry name" value="Thiolase-like"/>
    <property type="match status" value="1"/>
</dbReference>
<dbReference type="InterPro" id="IPR013747">
    <property type="entry name" value="ACP_syn_III_C"/>
</dbReference>
<organism evidence="4 5">
    <name type="scientific">Micromonospora marina</name>
    <dbReference type="NCBI Taxonomy" id="307120"/>
    <lineage>
        <taxon>Bacteria</taxon>
        <taxon>Bacillati</taxon>
        <taxon>Actinomycetota</taxon>
        <taxon>Actinomycetes</taxon>
        <taxon>Micromonosporales</taxon>
        <taxon>Micromonosporaceae</taxon>
        <taxon>Micromonospora</taxon>
    </lineage>
</organism>
<proteinExistence type="predicted"/>
<dbReference type="GO" id="GO:0044550">
    <property type="term" value="P:secondary metabolite biosynthetic process"/>
    <property type="evidence" value="ECO:0007669"/>
    <property type="project" value="TreeGrafter"/>
</dbReference>